<name>A0A6L3SUP7_9HYPH</name>
<accession>A0A6L3SUP7</accession>
<dbReference type="Gene3D" id="3.40.50.720">
    <property type="entry name" value="NAD(P)-binding Rossmann-like Domain"/>
    <property type="match status" value="1"/>
</dbReference>
<dbReference type="InterPro" id="IPR002347">
    <property type="entry name" value="SDR_fam"/>
</dbReference>
<dbReference type="NCBIfam" id="NF009093">
    <property type="entry name" value="PRK12429.1"/>
    <property type="match status" value="1"/>
</dbReference>
<organism evidence="2 3">
    <name type="scientific">Methylobacterium soli</name>
    <dbReference type="NCBI Taxonomy" id="553447"/>
    <lineage>
        <taxon>Bacteria</taxon>
        <taxon>Pseudomonadati</taxon>
        <taxon>Pseudomonadota</taxon>
        <taxon>Alphaproteobacteria</taxon>
        <taxon>Hyphomicrobiales</taxon>
        <taxon>Methylobacteriaceae</taxon>
        <taxon>Methylobacterium</taxon>
    </lineage>
</organism>
<dbReference type="Proteomes" id="UP000474159">
    <property type="component" value="Unassembled WGS sequence"/>
</dbReference>
<dbReference type="NCBIfam" id="TIGR01963">
    <property type="entry name" value="PHB_DH"/>
    <property type="match status" value="1"/>
</dbReference>
<dbReference type="Pfam" id="PF13561">
    <property type="entry name" value="adh_short_C2"/>
    <property type="match status" value="1"/>
</dbReference>
<dbReference type="PROSITE" id="PS00061">
    <property type="entry name" value="ADH_SHORT"/>
    <property type="match status" value="1"/>
</dbReference>
<evidence type="ECO:0000313" key="3">
    <source>
        <dbReference type="Proteomes" id="UP000474159"/>
    </source>
</evidence>
<sequence>MSLTSKAAVVTGSTSGIGLAIAKALAREGADVMLNGFGEADAIEATRAGIEAEFGVRALYSGADMTKPAEIAGMIAEAEGAFGRVDILVNNAGIQFVSPVEEFPPERWDAIIAINLSSAFHTVRAAVPGMKARGFGRIINVASAHSLVASPFKSAYVAAKHGIAGFTKSVALELATHGITANCISPGYVWTPLVESQIPDTMKARGLTKEQVIEDVLLKAQPTKEFVTVDQVAAIAVFLCSSAATQMTGANLSVDGGWTAQ</sequence>
<comment type="caution">
    <text evidence="2">The sequence shown here is derived from an EMBL/GenBank/DDBJ whole genome shotgun (WGS) entry which is preliminary data.</text>
</comment>
<dbReference type="InterPro" id="IPR050259">
    <property type="entry name" value="SDR"/>
</dbReference>
<gene>
    <name evidence="2" type="ORF">F6X53_21140</name>
</gene>
<dbReference type="SUPFAM" id="SSF51735">
    <property type="entry name" value="NAD(P)-binding Rossmann-fold domains"/>
    <property type="match status" value="1"/>
</dbReference>
<dbReference type="InterPro" id="IPR020904">
    <property type="entry name" value="Sc_DH/Rdtase_CS"/>
</dbReference>
<dbReference type="PRINTS" id="PR00080">
    <property type="entry name" value="SDRFAMILY"/>
</dbReference>
<dbReference type="FunFam" id="3.40.50.720:FF:000084">
    <property type="entry name" value="Short-chain dehydrogenase reductase"/>
    <property type="match status" value="1"/>
</dbReference>
<dbReference type="GO" id="GO:0032787">
    <property type="term" value="P:monocarboxylic acid metabolic process"/>
    <property type="evidence" value="ECO:0007669"/>
    <property type="project" value="UniProtKB-ARBA"/>
</dbReference>
<dbReference type="PANTHER" id="PTHR42879:SF2">
    <property type="entry name" value="3-OXOACYL-[ACYL-CARRIER-PROTEIN] REDUCTASE FABG"/>
    <property type="match status" value="1"/>
</dbReference>
<reference evidence="2 3" key="1">
    <citation type="submission" date="2019-09" db="EMBL/GenBank/DDBJ databases">
        <title>YIM 48816 draft genome.</title>
        <authorList>
            <person name="Jiang L."/>
        </authorList>
    </citation>
    <scope>NUCLEOTIDE SEQUENCE [LARGE SCALE GENOMIC DNA]</scope>
    <source>
        <strain evidence="2 3">YIM 48816</strain>
    </source>
</reference>
<dbReference type="RefSeq" id="WP_151002299.1">
    <property type="nucleotide sequence ID" value="NZ_BPQY01000269.1"/>
</dbReference>
<evidence type="ECO:0000256" key="1">
    <source>
        <dbReference type="ARBA" id="ARBA00006484"/>
    </source>
</evidence>
<dbReference type="InterPro" id="IPR011294">
    <property type="entry name" value="3-OHbutyrate_DH"/>
</dbReference>
<proteinExistence type="inferred from homology"/>
<protein>
    <submittedName>
        <fullName evidence="2">3-hydroxybutyrate dehydrogenase</fullName>
        <ecNumber evidence="2">1.1.1.30</ecNumber>
    </submittedName>
</protein>
<keyword evidence="3" id="KW-1185">Reference proteome</keyword>
<dbReference type="EMBL" id="VZZK01000025">
    <property type="protein sequence ID" value="KAB1076959.1"/>
    <property type="molecule type" value="Genomic_DNA"/>
</dbReference>
<keyword evidence="2" id="KW-0560">Oxidoreductase</keyword>
<evidence type="ECO:0000313" key="2">
    <source>
        <dbReference type="EMBL" id="KAB1076959.1"/>
    </source>
</evidence>
<dbReference type="PRINTS" id="PR00081">
    <property type="entry name" value="GDHRDH"/>
</dbReference>
<dbReference type="EC" id="1.1.1.30" evidence="2"/>
<dbReference type="InterPro" id="IPR036291">
    <property type="entry name" value="NAD(P)-bd_dom_sf"/>
</dbReference>
<dbReference type="PANTHER" id="PTHR42879">
    <property type="entry name" value="3-OXOACYL-(ACYL-CARRIER-PROTEIN) REDUCTASE"/>
    <property type="match status" value="1"/>
</dbReference>
<comment type="similarity">
    <text evidence="1">Belongs to the short-chain dehydrogenases/reductases (SDR) family.</text>
</comment>
<dbReference type="GO" id="GO:0003858">
    <property type="term" value="F:3-hydroxybutyrate dehydrogenase activity"/>
    <property type="evidence" value="ECO:0007669"/>
    <property type="project" value="UniProtKB-EC"/>
</dbReference>
<dbReference type="OrthoDB" id="9804774at2"/>
<dbReference type="AlphaFoldDB" id="A0A6L3SUP7"/>